<evidence type="ECO:0000313" key="5">
    <source>
        <dbReference type="EMBL" id="SEP30055.1"/>
    </source>
</evidence>
<comment type="subunit">
    <text evidence="2">Homotetramer.</text>
</comment>
<evidence type="ECO:0000256" key="3">
    <source>
        <dbReference type="ARBA" id="ARBA00023002"/>
    </source>
</evidence>
<dbReference type="Gene3D" id="3.40.309.10">
    <property type="entry name" value="Aldehyde Dehydrogenase, Chain A, domain 2"/>
    <property type="match status" value="1"/>
</dbReference>
<dbReference type="SUPFAM" id="SSF53720">
    <property type="entry name" value="ALDH-like"/>
    <property type="match status" value="1"/>
</dbReference>
<gene>
    <name evidence="5" type="ORF">SAMN04487948_1389</name>
</gene>
<dbReference type="GO" id="GO:0016620">
    <property type="term" value="F:oxidoreductase activity, acting on the aldehyde or oxo group of donors, NAD or NADP as acceptor"/>
    <property type="evidence" value="ECO:0007669"/>
    <property type="project" value="InterPro"/>
</dbReference>
<dbReference type="FunFam" id="3.40.605.10:FF:000007">
    <property type="entry name" value="NAD/NADP-dependent betaine aldehyde dehydrogenase"/>
    <property type="match status" value="1"/>
</dbReference>
<dbReference type="InterPro" id="IPR016161">
    <property type="entry name" value="Ald_DH/histidinol_DH"/>
</dbReference>
<dbReference type="FunFam" id="3.40.309.10:FF:000012">
    <property type="entry name" value="Betaine aldehyde dehydrogenase"/>
    <property type="match status" value="1"/>
</dbReference>
<evidence type="ECO:0000313" key="6">
    <source>
        <dbReference type="Proteomes" id="UP000199126"/>
    </source>
</evidence>
<organism evidence="5 6">
    <name type="scientific">Halogranum amylolyticum</name>
    <dbReference type="NCBI Taxonomy" id="660520"/>
    <lineage>
        <taxon>Archaea</taxon>
        <taxon>Methanobacteriati</taxon>
        <taxon>Methanobacteriota</taxon>
        <taxon>Stenosarchaea group</taxon>
        <taxon>Halobacteria</taxon>
        <taxon>Halobacteriales</taxon>
        <taxon>Haloferacaceae</taxon>
    </lineage>
</organism>
<reference evidence="6" key="1">
    <citation type="submission" date="2016-10" db="EMBL/GenBank/DDBJ databases">
        <authorList>
            <person name="Varghese N."/>
            <person name="Submissions S."/>
        </authorList>
    </citation>
    <scope>NUCLEOTIDE SEQUENCE [LARGE SCALE GENOMIC DNA]</scope>
    <source>
        <strain evidence="6">CGMCC 1.10121</strain>
    </source>
</reference>
<accession>A0A1H8WQY5</accession>
<keyword evidence="6" id="KW-1185">Reference proteome</keyword>
<dbReference type="AlphaFoldDB" id="A0A1H8WQY5"/>
<dbReference type="Gene3D" id="3.40.605.10">
    <property type="entry name" value="Aldehyde Dehydrogenase, Chain A, domain 1"/>
    <property type="match status" value="1"/>
</dbReference>
<name>A0A1H8WQY5_9EURY</name>
<dbReference type="InterPro" id="IPR016163">
    <property type="entry name" value="Ald_DH_C"/>
</dbReference>
<dbReference type="Proteomes" id="UP000199126">
    <property type="component" value="Unassembled WGS sequence"/>
</dbReference>
<sequence length="483" mass="51371">MEYSGPTELFIDGEWVDSEGGELFDTIDPATEDVYATVQKASADDVNAAVAAGDDAMSRGSEWTTMAPSERGELLRDMAEVIEEMKDEITLVESHDNGKTPFEAGMEVQMVIDTFRYYAGWTDKIRGEENPIPGQRLNYTTRESLGVTGHIVPWNYPFQLAGRSLAPALACGNTAVVKPSSQTPLSALYYGLAAEKAGLPDGVVNVIPGSGREAGNALAEHDDVAHIAFTGSTGVGKNVMEKAAQNVTGVTLELGGKGPNIVFPDADIEAAANGVHYGIFMNAGQMCWAGSRLLVHEDVHDEVVDAVVDGAESTPLGSGIDDDARMGPVVSKSQQKEVLGYIQTGVDEGATVATGGGVPEDKDQGYFVEPTVLTDVTNDMTVAREEIFGPVLSVITFEDREEVIEIANDSPYGLMAGVWTNDLSTAHTVTDGLNYGMVSVNEYPVTFPQTPFGGTKESGSGREQGTEAIHEYTQAKNVNINLG</sequence>
<evidence type="ECO:0000256" key="2">
    <source>
        <dbReference type="ARBA" id="ARBA00011881"/>
    </source>
</evidence>
<protein>
    <submittedName>
        <fullName evidence="5">Aldehyde dehydrogenase (NAD+)</fullName>
    </submittedName>
</protein>
<comment type="similarity">
    <text evidence="1">Belongs to the aldehyde dehydrogenase family.</text>
</comment>
<dbReference type="EMBL" id="FODV01000038">
    <property type="protein sequence ID" value="SEP30055.1"/>
    <property type="molecule type" value="Genomic_DNA"/>
</dbReference>
<dbReference type="InterPro" id="IPR016162">
    <property type="entry name" value="Ald_DH_N"/>
</dbReference>
<evidence type="ECO:0000259" key="4">
    <source>
        <dbReference type="Pfam" id="PF00171"/>
    </source>
</evidence>
<proteinExistence type="inferred from homology"/>
<keyword evidence="3" id="KW-0560">Oxidoreductase</keyword>
<dbReference type="InterPro" id="IPR015590">
    <property type="entry name" value="Aldehyde_DH_dom"/>
</dbReference>
<dbReference type="RefSeq" id="WP_089828042.1">
    <property type="nucleotide sequence ID" value="NZ_FODV01000038.1"/>
</dbReference>
<dbReference type="GO" id="GO:0006081">
    <property type="term" value="P:aldehyde metabolic process"/>
    <property type="evidence" value="ECO:0007669"/>
    <property type="project" value="InterPro"/>
</dbReference>
<dbReference type="PANTHER" id="PTHR11699">
    <property type="entry name" value="ALDEHYDE DEHYDROGENASE-RELATED"/>
    <property type="match status" value="1"/>
</dbReference>
<evidence type="ECO:0000256" key="1">
    <source>
        <dbReference type="ARBA" id="ARBA00009986"/>
    </source>
</evidence>
<dbReference type="PIRSF" id="PIRSF036492">
    <property type="entry name" value="ALDH"/>
    <property type="match status" value="1"/>
</dbReference>
<dbReference type="Pfam" id="PF00171">
    <property type="entry name" value="Aldedh"/>
    <property type="match status" value="1"/>
</dbReference>
<dbReference type="OrthoDB" id="6342at2157"/>
<dbReference type="InterPro" id="IPR012394">
    <property type="entry name" value="Aldehyde_DH_NAD(P)"/>
</dbReference>
<feature type="domain" description="Aldehyde dehydrogenase" evidence="4">
    <location>
        <begin position="15"/>
        <end position="478"/>
    </location>
</feature>